<dbReference type="PANTHER" id="PTHR43179:SF7">
    <property type="entry name" value="RHAMNOSYLTRANSFERASE WBBL"/>
    <property type="match status" value="1"/>
</dbReference>
<accession>A0A974W1Z4</accession>
<keyword evidence="3" id="KW-1185">Reference proteome</keyword>
<dbReference type="Pfam" id="PF00535">
    <property type="entry name" value="Glycos_transf_2"/>
    <property type="match status" value="1"/>
</dbReference>
<dbReference type="Gene3D" id="3.90.550.10">
    <property type="entry name" value="Spore Coat Polysaccharide Biosynthesis Protein SpsA, Chain A"/>
    <property type="match status" value="1"/>
</dbReference>
<sequence length="333" mass="36838">MSEEQRIRVSVLVVTFNSAAVIGPCLRPLADEPDIEIVVLDNDSHDGTLDTVERVAPRARIVRNSANLGFARGVNAAAAQARGEHLLLLNPDARIAPADVRALSRVLDDGAGIAAPVLEKPGNRLTIREGGRRPGLWRVVCHYYGLSRLSSTAGAVEGLYLLKRNSFVSRDVDWVSGACLMTHADLWRELGGLTTRWFMYAEDLEYCLRVQEAGHRIVMSAEASGVHTIGESSAPSGDSRPNSAWVVNLYDLYKWRLSRSRIQNLAWKCAVGGGLLARSAAYRVKAVQDPSRRQSWREESRKFSWYARDLLRVPTSATTDTAREVIDRESART</sequence>
<dbReference type="Proteomes" id="UP000662986">
    <property type="component" value="Chromosome"/>
</dbReference>
<dbReference type="PANTHER" id="PTHR43179">
    <property type="entry name" value="RHAMNOSYLTRANSFERASE WBBL"/>
    <property type="match status" value="1"/>
</dbReference>
<feature type="domain" description="Glycosyltransferase 2-like" evidence="1">
    <location>
        <begin position="10"/>
        <end position="134"/>
    </location>
</feature>
<protein>
    <submittedName>
        <fullName evidence="2">Glycosyltransferase family 2 protein</fullName>
    </submittedName>
</protein>
<gene>
    <name evidence="2" type="ORF">JWS13_14585</name>
</gene>
<reference evidence="2 3" key="1">
    <citation type="journal article" date="2021" name="Microbiol. Resour. Announc.">
        <title>Complete Genome Sequences of Two Rhodococcus sp. Strains with Large and Linear Chromosomes, Isolated from Apple Rhizosphere.</title>
        <authorList>
            <person name="Benning S."/>
            <person name="Brugnone N."/>
            <person name="Siani R."/>
            <person name="Kublik S."/>
            <person name="Schloter M."/>
            <person name="Rad V."/>
        </authorList>
    </citation>
    <scope>NUCLEOTIDE SEQUENCE [LARGE SCALE GENOMIC DNA]</scope>
    <source>
        <strain evidence="2 3">R79</strain>
    </source>
</reference>
<organism evidence="2 3">
    <name type="scientific">Rhodococcus pseudokoreensis</name>
    <dbReference type="NCBI Taxonomy" id="2811421"/>
    <lineage>
        <taxon>Bacteria</taxon>
        <taxon>Bacillati</taxon>
        <taxon>Actinomycetota</taxon>
        <taxon>Actinomycetes</taxon>
        <taxon>Mycobacteriales</taxon>
        <taxon>Nocardiaceae</taxon>
        <taxon>Rhodococcus</taxon>
    </lineage>
</organism>
<evidence type="ECO:0000313" key="3">
    <source>
        <dbReference type="Proteomes" id="UP000662986"/>
    </source>
</evidence>
<dbReference type="EMBL" id="CP070619">
    <property type="protein sequence ID" value="QSE89768.1"/>
    <property type="molecule type" value="Genomic_DNA"/>
</dbReference>
<evidence type="ECO:0000313" key="2">
    <source>
        <dbReference type="EMBL" id="QSE89768.1"/>
    </source>
</evidence>
<dbReference type="RefSeq" id="WP_206006222.1">
    <property type="nucleotide sequence ID" value="NZ_CP070619.1"/>
</dbReference>
<dbReference type="CDD" id="cd04186">
    <property type="entry name" value="GT_2_like_c"/>
    <property type="match status" value="1"/>
</dbReference>
<reference evidence="2 3" key="2">
    <citation type="journal article" date="2022" name="Arch. Microbiol.">
        <title>Rhodococcus pseudokoreensis sp. nov. isolated from the rhizosphere of young M26 apple rootstocks.</title>
        <authorList>
            <person name="Kampfer P."/>
            <person name="Glaeser S.P."/>
            <person name="Blom J."/>
            <person name="Wolf J."/>
            <person name="Benning S."/>
            <person name="Schloter M."/>
            <person name="Neumann-Schaal M."/>
        </authorList>
    </citation>
    <scope>NUCLEOTIDE SEQUENCE [LARGE SCALE GENOMIC DNA]</scope>
    <source>
        <strain evidence="2 3">R79</strain>
    </source>
</reference>
<dbReference type="SUPFAM" id="SSF53448">
    <property type="entry name" value="Nucleotide-diphospho-sugar transferases"/>
    <property type="match status" value="1"/>
</dbReference>
<name>A0A974W1Z4_9NOCA</name>
<dbReference type="InterPro" id="IPR001173">
    <property type="entry name" value="Glyco_trans_2-like"/>
</dbReference>
<dbReference type="InterPro" id="IPR029044">
    <property type="entry name" value="Nucleotide-diphossugar_trans"/>
</dbReference>
<evidence type="ECO:0000259" key="1">
    <source>
        <dbReference type="Pfam" id="PF00535"/>
    </source>
</evidence>
<proteinExistence type="predicted"/>